<organism evidence="1">
    <name type="scientific">Magallana gigas</name>
    <name type="common">Pacific oyster</name>
    <name type="synonym">Crassostrea gigas</name>
    <dbReference type="NCBI Taxonomy" id="29159"/>
    <lineage>
        <taxon>Eukaryota</taxon>
        <taxon>Metazoa</taxon>
        <taxon>Spiralia</taxon>
        <taxon>Lophotrochozoa</taxon>
        <taxon>Mollusca</taxon>
        <taxon>Bivalvia</taxon>
        <taxon>Autobranchia</taxon>
        <taxon>Pteriomorphia</taxon>
        <taxon>Ostreida</taxon>
        <taxon>Ostreoidea</taxon>
        <taxon>Ostreidae</taxon>
        <taxon>Magallana</taxon>
    </lineage>
</organism>
<protein>
    <submittedName>
        <fullName evidence="1">Uncharacterized protein</fullName>
    </submittedName>
</protein>
<dbReference type="InParanoid" id="K1QY90"/>
<gene>
    <name evidence="1" type="ORF">CGI_10003297</name>
</gene>
<reference evidence="1" key="1">
    <citation type="journal article" date="2012" name="Nature">
        <title>The oyster genome reveals stress adaptation and complexity of shell formation.</title>
        <authorList>
            <person name="Zhang G."/>
            <person name="Fang X."/>
            <person name="Guo X."/>
            <person name="Li L."/>
            <person name="Luo R."/>
            <person name="Xu F."/>
            <person name="Yang P."/>
            <person name="Zhang L."/>
            <person name="Wang X."/>
            <person name="Qi H."/>
            <person name="Xiong Z."/>
            <person name="Que H."/>
            <person name="Xie Y."/>
            <person name="Holland P.W."/>
            <person name="Paps J."/>
            <person name="Zhu Y."/>
            <person name="Wu F."/>
            <person name="Chen Y."/>
            <person name="Wang J."/>
            <person name="Peng C."/>
            <person name="Meng J."/>
            <person name="Yang L."/>
            <person name="Liu J."/>
            <person name="Wen B."/>
            <person name="Zhang N."/>
            <person name="Huang Z."/>
            <person name="Zhu Q."/>
            <person name="Feng Y."/>
            <person name="Mount A."/>
            <person name="Hedgecock D."/>
            <person name="Xu Z."/>
            <person name="Liu Y."/>
            <person name="Domazet-Loso T."/>
            <person name="Du Y."/>
            <person name="Sun X."/>
            <person name="Zhang S."/>
            <person name="Liu B."/>
            <person name="Cheng P."/>
            <person name="Jiang X."/>
            <person name="Li J."/>
            <person name="Fan D."/>
            <person name="Wang W."/>
            <person name="Fu W."/>
            <person name="Wang T."/>
            <person name="Wang B."/>
            <person name="Zhang J."/>
            <person name="Peng Z."/>
            <person name="Li Y."/>
            <person name="Li N."/>
            <person name="Wang J."/>
            <person name="Chen M."/>
            <person name="He Y."/>
            <person name="Tan F."/>
            <person name="Song X."/>
            <person name="Zheng Q."/>
            <person name="Huang R."/>
            <person name="Yang H."/>
            <person name="Du X."/>
            <person name="Chen L."/>
            <person name="Yang M."/>
            <person name="Gaffney P.M."/>
            <person name="Wang S."/>
            <person name="Luo L."/>
            <person name="She Z."/>
            <person name="Ming Y."/>
            <person name="Huang W."/>
            <person name="Zhang S."/>
            <person name="Huang B."/>
            <person name="Zhang Y."/>
            <person name="Qu T."/>
            <person name="Ni P."/>
            <person name="Miao G."/>
            <person name="Wang J."/>
            <person name="Wang Q."/>
            <person name="Steinberg C.E."/>
            <person name="Wang H."/>
            <person name="Li N."/>
            <person name="Qian L."/>
            <person name="Zhang G."/>
            <person name="Li Y."/>
            <person name="Yang H."/>
            <person name="Liu X."/>
            <person name="Wang J."/>
            <person name="Yin Y."/>
            <person name="Wang J."/>
        </authorList>
    </citation>
    <scope>NUCLEOTIDE SEQUENCE [LARGE SCALE GENOMIC DNA]</scope>
    <source>
        <strain evidence="1">05x7-T-G4-1.051#20</strain>
    </source>
</reference>
<name>K1QY90_MAGGI</name>
<accession>K1QY90</accession>
<dbReference type="HOGENOM" id="CLU_1877428_0_0_1"/>
<dbReference type="EMBL" id="JH817917">
    <property type="protein sequence ID" value="EKC38643.1"/>
    <property type="molecule type" value="Genomic_DNA"/>
</dbReference>
<proteinExistence type="predicted"/>
<evidence type="ECO:0000313" key="1">
    <source>
        <dbReference type="EMBL" id="EKC38643.1"/>
    </source>
</evidence>
<dbReference type="AlphaFoldDB" id="K1QY90"/>
<sequence>MYIDVCKCHALSVRLKISVCSLDIDCKGQRVQTDFHVIDPKGKKAPPILGLPSCLNLGHVKLVASVNLTPPSKSLDKDQVLAEYRDIFTGIGLFPGKVKIEVDPTIQPVIHPPRRVPQVISEKLKVELDRMENTGC</sequence>